<evidence type="ECO:0000313" key="25">
    <source>
        <dbReference type="Proteomes" id="UP000887568"/>
    </source>
</evidence>
<feature type="region of interest" description="Disordered" evidence="22">
    <location>
        <begin position="112"/>
        <end position="198"/>
    </location>
</feature>
<keyword evidence="8" id="KW-0256">Endoplasmic reticulum</keyword>
<feature type="binding site" evidence="19">
    <location>
        <position position="640"/>
    </location>
    <ligand>
        <name>Ca(2+)</name>
        <dbReference type="ChEBI" id="CHEBI:29108"/>
    </ligand>
</feature>
<comment type="similarity">
    <text evidence="4 21">Belongs to the glycosyl hydrolase 47 family.</text>
</comment>
<dbReference type="RefSeq" id="XP_038046296.1">
    <property type="nucleotide sequence ID" value="XM_038190368.1"/>
</dbReference>
<dbReference type="GO" id="GO:0005975">
    <property type="term" value="P:carbohydrate metabolic process"/>
    <property type="evidence" value="ECO:0007669"/>
    <property type="project" value="InterPro"/>
</dbReference>
<feature type="compositionally biased region" description="Basic and acidic residues" evidence="22">
    <location>
        <begin position="181"/>
        <end position="192"/>
    </location>
</feature>
<evidence type="ECO:0000256" key="14">
    <source>
        <dbReference type="ARBA" id="ARBA00023295"/>
    </source>
</evidence>
<evidence type="ECO:0000256" key="11">
    <source>
        <dbReference type="ARBA" id="ARBA00022989"/>
    </source>
</evidence>
<feature type="transmembrane region" description="Helical" evidence="23">
    <location>
        <begin position="46"/>
        <end position="64"/>
    </location>
</feature>
<evidence type="ECO:0000256" key="19">
    <source>
        <dbReference type="PIRSR" id="PIRSR601382-2"/>
    </source>
</evidence>
<keyword evidence="11 23" id="KW-1133">Transmembrane helix</keyword>
<keyword evidence="7 21" id="KW-0378">Hydrolase</keyword>
<feature type="active site" evidence="18">
    <location>
        <position position="551"/>
    </location>
</feature>
<comment type="catalytic activity">
    <reaction evidence="16">
        <text>N(4)-(alpha-D-Man-(1-&gt;2)-alpha-D-Man-(1-&gt;2)-alpha-D-Man-(1-&gt;3)-[alpha-D-Man-(1-&gt;2)-alpha-D-Man-(1-&gt;3)-[alpha-D-Man-(1-&gt;2)-alpha-D-Man-(1-&gt;6)]-alpha-D-Man-(1-&gt;6)]-beta-D-Man-(1-&gt;4)-beta-D-GlcNAc-(1-&gt;4)-beta-D-GlcNAc)-L-asparaginyl-[protein] (N-glucan mannose isomer 9A1,2,3B1,2,3) + 4 H2O = N(4)-(alpha-D-Man-(1-&gt;3)-[alpha-D-Man-(1-&gt;3)-[alpha-D-Man-(1-&gt;6)]-alpha-D-Man-(1-&gt;6)]-beta-D-Man-(1-&gt;4)-beta-D-GlcNAc-(1-&gt;4)-beta-D-GlcNAc)-L-asparaginyl-[protein] (N-glucan mannose isomer 5A1,2) + 4 beta-D-mannose</text>
        <dbReference type="Rhea" id="RHEA:56008"/>
        <dbReference type="Rhea" id="RHEA-COMP:14356"/>
        <dbReference type="Rhea" id="RHEA-COMP:14367"/>
        <dbReference type="ChEBI" id="CHEBI:15377"/>
        <dbReference type="ChEBI" id="CHEBI:28563"/>
        <dbReference type="ChEBI" id="CHEBI:59087"/>
        <dbReference type="ChEBI" id="CHEBI:139493"/>
        <dbReference type="EC" id="3.2.1.113"/>
    </reaction>
</comment>
<dbReference type="OrthoDB" id="8118055at2759"/>
<feature type="compositionally biased region" description="Basic and acidic residues" evidence="22">
    <location>
        <begin position="165"/>
        <end position="174"/>
    </location>
</feature>
<dbReference type="Proteomes" id="UP000887568">
    <property type="component" value="Unplaced"/>
</dbReference>
<dbReference type="GO" id="GO:0004571">
    <property type="term" value="F:mannosyl-oligosaccharide 1,2-alpha-mannosidase activity"/>
    <property type="evidence" value="ECO:0007669"/>
    <property type="project" value="UniProtKB-EC"/>
</dbReference>
<dbReference type="AlphaFoldDB" id="A0A913Z5L5"/>
<keyword evidence="12 23" id="KW-0472">Membrane</keyword>
<evidence type="ECO:0000256" key="5">
    <source>
        <dbReference type="ARBA" id="ARBA00022692"/>
    </source>
</evidence>
<accession>A0A913Z5L5</accession>
<evidence type="ECO:0000256" key="15">
    <source>
        <dbReference type="ARBA" id="ARBA00047669"/>
    </source>
</evidence>
<keyword evidence="25" id="KW-1185">Reference proteome</keyword>
<evidence type="ECO:0000256" key="3">
    <source>
        <dbReference type="ARBA" id="ARBA00004922"/>
    </source>
</evidence>
<dbReference type="GO" id="GO:0010498">
    <property type="term" value="P:proteasomal protein catabolic process"/>
    <property type="evidence" value="ECO:0007669"/>
    <property type="project" value="UniProtKB-ARBA"/>
</dbReference>
<dbReference type="EnsemblMetazoa" id="XM_038190368.1">
    <property type="protein sequence ID" value="XP_038046296.1"/>
    <property type="gene ID" value="LOC119720621"/>
</dbReference>
<name>A0A913Z5L5_PATMI</name>
<evidence type="ECO:0000256" key="22">
    <source>
        <dbReference type="SAM" id="MobiDB-lite"/>
    </source>
</evidence>
<dbReference type="EC" id="3.2.1.-" evidence="21"/>
<comment type="subcellular location">
    <subcellularLocation>
        <location evidence="2">Endoplasmic reticulum membrane</location>
        <topology evidence="2">Single-pass type II membrane protein</topology>
    </subcellularLocation>
</comment>
<evidence type="ECO:0000313" key="24">
    <source>
        <dbReference type="EnsemblMetazoa" id="XP_038046296.1"/>
    </source>
</evidence>
<dbReference type="GO" id="GO:0005789">
    <property type="term" value="C:endoplasmic reticulum membrane"/>
    <property type="evidence" value="ECO:0007669"/>
    <property type="project" value="UniProtKB-SubCell"/>
</dbReference>
<dbReference type="GeneID" id="119720621"/>
<dbReference type="GO" id="GO:0005509">
    <property type="term" value="F:calcium ion binding"/>
    <property type="evidence" value="ECO:0007669"/>
    <property type="project" value="InterPro"/>
</dbReference>
<dbReference type="InterPro" id="IPR050749">
    <property type="entry name" value="Glycosyl_Hydrolase_47"/>
</dbReference>
<dbReference type="InterPro" id="IPR001382">
    <property type="entry name" value="Glyco_hydro_47"/>
</dbReference>
<evidence type="ECO:0000256" key="12">
    <source>
        <dbReference type="ARBA" id="ARBA00023136"/>
    </source>
</evidence>
<dbReference type="FunFam" id="1.50.10.10:FF:000010">
    <property type="entry name" value="alpha-1,2-Mannosidase"/>
    <property type="match status" value="1"/>
</dbReference>
<comment type="function">
    <text evidence="17">Involved in glycoprotein quality control targeting of misfolded glycoproteins for degradation. It primarily trims a single alpha-1,2-linked mannose residue from Man(9)GlcNAc(2) to produce Man(8)GlcNAc(2), but at high enzyme concentrations, as found in the ER quality control compartment (ERQC), it further trims the carbohydrates to Man(5-6)GlcNAc(2).</text>
</comment>
<evidence type="ECO:0000256" key="9">
    <source>
        <dbReference type="ARBA" id="ARBA00022837"/>
    </source>
</evidence>
<protein>
    <recommendedName>
        <fullName evidence="21">alpha-1,2-Mannosidase</fullName>
        <ecNumber evidence="21">3.2.1.-</ecNumber>
    </recommendedName>
</protein>
<feature type="active site" evidence="18">
    <location>
        <position position="416"/>
    </location>
</feature>
<evidence type="ECO:0000256" key="6">
    <source>
        <dbReference type="ARBA" id="ARBA00022723"/>
    </source>
</evidence>
<organism evidence="24 25">
    <name type="scientific">Patiria miniata</name>
    <name type="common">Bat star</name>
    <name type="synonym">Asterina miniata</name>
    <dbReference type="NCBI Taxonomy" id="46514"/>
    <lineage>
        <taxon>Eukaryota</taxon>
        <taxon>Metazoa</taxon>
        <taxon>Echinodermata</taxon>
        <taxon>Eleutherozoa</taxon>
        <taxon>Asterozoa</taxon>
        <taxon>Asteroidea</taxon>
        <taxon>Valvatacea</taxon>
        <taxon>Valvatida</taxon>
        <taxon>Asterinidae</taxon>
        <taxon>Patiria</taxon>
    </lineage>
</organism>
<evidence type="ECO:0000256" key="7">
    <source>
        <dbReference type="ARBA" id="ARBA00022801"/>
    </source>
</evidence>
<keyword evidence="6 19" id="KW-0479">Metal-binding</keyword>
<evidence type="ECO:0000256" key="13">
    <source>
        <dbReference type="ARBA" id="ARBA00023157"/>
    </source>
</evidence>
<evidence type="ECO:0000256" key="23">
    <source>
        <dbReference type="SAM" id="Phobius"/>
    </source>
</evidence>
<dbReference type="SUPFAM" id="SSF48225">
    <property type="entry name" value="Seven-hairpin glycosidases"/>
    <property type="match status" value="1"/>
</dbReference>
<sequence>MYSSPQKGDFISFTVAEDEKYDNQKVRRRQSCWRTWKQLSRLQRHVFTIVMFVAAICVLYLIILPGRGAADSSKDLARNHRIGGELGNQEDFGNLPVLNVNQQGIEQGKVDNMHQQEEPKRHKKGPPRLHRDPPNDNNDEDEEKPVLHIPDDVVPKSGPEDVDGRDDSKKRVAGDSDDDSENLRSRKGDSESKSSIFGAKNDRQEAVVGAFQHAWKGYRAHAWGHDELKPISKSFSEWFHLGLTIIDSLDTMYIMGLDKEFEEARNWVENDMNIQPNVDVNLFETTIRVLGGLLSAYHLSKDEVFLDKAKILGNSLLPAFNTKSKIPYADVNLKTGKAHAPRWGPDSSVSEVSTIQVEFRDLTFTTKDNRFKDAADTVMNHLHSLRKTDGLVPIFINANTGQFRQHATITFGARADSYYEYLMKQWLQTGKSERRFKEDFEAAMEGTKNRLLRRSGPNNLLFVGELVNNNFSPKMDHLVCFLPGTLALGYFHGLDESYLELARNLANTCYQMYAQMPTFLSPEIAHFNMLPGMKDDIIVKPADAHNLLRPETIESFFYLYRITKDEIYREWGWEIFQAFERYTKIPGGGYSSISNVKNPDKPSLRDKMESFFLGETLKYFFLLFSDEPDLLPLDRYVFNTEGHPLPIRTIDGAVMH</sequence>
<evidence type="ECO:0000256" key="16">
    <source>
        <dbReference type="ARBA" id="ARBA00048605"/>
    </source>
</evidence>
<keyword evidence="10" id="KW-0735">Signal-anchor</keyword>
<keyword evidence="13 20" id="KW-1015">Disulfide bond</keyword>
<evidence type="ECO:0000256" key="18">
    <source>
        <dbReference type="PIRSR" id="PIRSR601382-1"/>
    </source>
</evidence>
<dbReference type="Pfam" id="PF01532">
    <property type="entry name" value="Glyco_hydro_47"/>
    <property type="match status" value="1"/>
</dbReference>
<dbReference type="OMA" id="AAFKHSW"/>
<dbReference type="Gene3D" id="1.50.10.10">
    <property type="match status" value="1"/>
</dbReference>
<keyword evidence="9 19" id="KW-0106">Calcium</keyword>
<evidence type="ECO:0000256" key="8">
    <source>
        <dbReference type="ARBA" id="ARBA00022824"/>
    </source>
</evidence>
<dbReference type="InterPro" id="IPR036026">
    <property type="entry name" value="Seven-hairpin_glycosidases"/>
</dbReference>
<comment type="catalytic activity">
    <reaction evidence="15">
        <text>N(4)-(alpha-D-Man-(1-&gt;2)-alpha-D-Man-(1-&gt;2)-alpha-D-Man-(1-&gt;3)-[alpha-D-Man-(1-&gt;3)-[alpha-D-Man-(1-&gt;2)-alpha-D-Man-(1-&gt;6)]-alpha-D-Man-(1-&gt;6)]-beta-D-Man-(1-&gt;4)-beta-D-GlcNAc-(1-&gt;4)-beta-D-GlcNAc)-L-asparaginyl-[protein] (N-glucan mannose isomer 8A1,2,3B1,3) + 3 H2O = N(4)-(alpha-D-Man-(1-&gt;3)-[alpha-D-Man-(1-&gt;3)-[alpha-D-Man-(1-&gt;6)]-alpha-D-Man-(1-&gt;6)]-beta-D-Man-(1-&gt;4)-beta-D-GlcNAc-(1-&gt;4)-beta-D-GlcNAc)-L-asparaginyl-[protein] (N-glucan mannose isomer 5A1,2) + 3 beta-D-mannose</text>
        <dbReference type="Rhea" id="RHEA:56028"/>
        <dbReference type="Rhea" id="RHEA-COMP:14358"/>
        <dbReference type="Rhea" id="RHEA-COMP:14367"/>
        <dbReference type="ChEBI" id="CHEBI:15377"/>
        <dbReference type="ChEBI" id="CHEBI:28563"/>
        <dbReference type="ChEBI" id="CHEBI:59087"/>
        <dbReference type="ChEBI" id="CHEBI:60628"/>
        <dbReference type="EC" id="3.2.1.113"/>
    </reaction>
</comment>
<proteinExistence type="inferred from homology"/>
<evidence type="ECO:0000256" key="20">
    <source>
        <dbReference type="PIRSR" id="PIRSR601382-3"/>
    </source>
</evidence>
<keyword evidence="14 21" id="KW-0326">Glycosidase</keyword>
<dbReference type="GO" id="GO:0034976">
    <property type="term" value="P:response to endoplasmic reticulum stress"/>
    <property type="evidence" value="ECO:0007669"/>
    <property type="project" value="UniProtKB-ARBA"/>
</dbReference>
<comment type="cofactor">
    <cofactor evidence="1 19">
        <name>Ca(2+)</name>
        <dbReference type="ChEBI" id="CHEBI:29108"/>
    </cofactor>
</comment>
<feature type="compositionally biased region" description="Basic and acidic residues" evidence="22">
    <location>
        <begin position="144"/>
        <end position="154"/>
    </location>
</feature>
<feature type="active site" description="Proton donor" evidence="18">
    <location>
        <position position="284"/>
    </location>
</feature>
<evidence type="ECO:0000256" key="2">
    <source>
        <dbReference type="ARBA" id="ARBA00004648"/>
    </source>
</evidence>
<evidence type="ECO:0000256" key="10">
    <source>
        <dbReference type="ARBA" id="ARBA00022968"/>
    </source>
</evidence>
<feature type="disulfide bond" evidence="20">
    <location>
        <begin position="480"/>
        <end position="509"/>
    </location>
</feature>
<dbReference type="PANTHER" id="PTHR11742">
    <property type="entry name" value="MANNOSYL-OLIGOSACCHARIDE ALPHA-1,2-MANNOSIDASE-RELATED"/>
    <property type="match status" value="1"/>
</dbReference>
<evidence type="ECO:0000256" key="1">
    <source>
        <dbReference type="ARBA" id="ARBA00001913"/>
    </source>
</evidence>
<dbReference type="InterPro" id="IPR012341">
    <property type="entry name" value="6hp_glycosidase-like_sf"/>
</dbReference>
<dbReference type="PANTHER" id="PTHR11742:SF55">
    <property type="entry name" value="ENDOPLASMIC RETICULUM MANNOSYL-OLIGOSACCHARIDE 1,2-ALPHA-MANNOSIDASE"/>
    <property type="match status" value="1"/>
</dbReference>
<evidence type="ECO:0000256" key="4">
    <source>
        <dbReference type="ARBA" id="ARBA00007658"/>
    </source>
</evidence>
<feature type="active site" description="Proton donor" evidence="18">
    <location>
        <position position="523"/>
    </location>
</feature>
<keyword evidence="5 23" id="KW-0812">Transmembrane</keyword>
<evidence type="ECO:0000256" key="21">
    <source>
        <dbReference type="RuleBase" id="RU361193"/>
    </source>
</evidence>
<comment type="pathway">
    <text evidence="3">Protein modification; protein glycosylation.</text>
</comment>
<evidence type="ECO:0000256" key="17">
    <source>
        <dbReference type="ARBA" id="ARBA00053655"/>
    </source>
</evidence>
<dbReference type="PRINTS" id="PR00747">
    <property type="entry name" value="GLYHDRLASE47"/>
</dbReference>
<reference evidence="24" key="1">
    <citation type="submission" date="2022-11" db="UniProtKB">
        <authorList>
            <consortium name="EnsemblMetazoa"/>
        </authorList>
    </citation>
    <scope>IDENTIFICATION</scope>
</reference>